<dbReference type="GO" id="GO:0004371">
    <property type="term" value="F:glycerone kinase activity"/>
    <property type="evidence" value="ECO:0007669"/>
    <property type="project" value="InterPro"/>
</dbReference>
<feature type="domain" description="DhaL" evidence="1">
    <location>
        <begin position="8"/>
        <end position="198"/>
    </location>
</feature>
<organism evidence="2 3">
    <name type="scientific">Aceticella autotrophica</name>
    <dbReference type="NCBI Taxonomy" id="2755338"/>
    <lineage>
        <taxon>Bacteria</taxon>
        <taxon>Bacillati</taxon>
        <taxon>Bacillota</taxon>
        <taxon>Clostridia</taxon>
        <taxon>Thermoanaerobacterales</taxon>
        <taxon>Thermoanaerobacteraceae</taxon>
        <taxon>Aceticella</taxon>
    </lineage>
</organism>
<protein>
    <submittedName>
        <fullName evidence="2">DAK2 domain-containing protein</fullName>
    </submittedName>
</protein>
<reference evidence="2" key="1">
    <citation type="submission" date="2020-08" db="EMBL/GenBank/DDBJ databases">
        <title>Genomic insights into the carbon and energy metabolism of the first obligate autotrophic acetogenic bacterium Aceticella autotrophica gen. nov., sp. nov.</title>
        <authorList>
            <person name="Toshchakov S.V."/>
            <person name="Elcheninov A.G."/>
            <person name="Kublanov I.V."/>
            <person name="Frolov E.N."/>
            <person name="Lebedinsky A.V."/>
        </authorList>
    </citation>
    <scope>NUCLEOTIDE SEQUENCE</scope>
    <source>
        <strain evidence="2">3443-3Ac</strain>
    </source>
</reference>
<evidence type="ECO:0000313" key="3">
    <source>
        <dbReference type="Proteomes" id="UP000671913"/>
    </source>
</evidence>
<dbReference type="Pfam" id="PF21645">
    <property type="entry name" value="FakA-like_M"/>
    <property type="match status" value="1"/>
</dbReference>
<dbReference type="PANTHER" id="PTHR33434">
    <property type="entry name" value="DEGV DOMAIN-CONTAINING PROTEIN DR_1986-RELATED"/>
    <property type="match status" value="1"/>
</dbReference>
<dbReference type="EMBL" id="CP060096">
    <property type="protein sequence ID" value="QSZ28389.1"/>
    <property type="molecule type" value="Genomic_DNA"/>
</dbReference>
<sequence>MLDYIDGKTLKELFKGAYVYLSNKEEEINKLNVFPVPDGDTGSNMVYTLKFAVNESEKASDDINEILNNLSRGALLGAKGNSGVILSQIIRGFSKQLMDHEKISTKDFADALKNGSVTAYKAVMKPIEGTILTVSRECADEAIRLSRIKDFKPFFEGIVKAALKSLNRTPELLPLLKEAGVVDSGGKGFLTILTGMFEVIKGNNIDIIQSEVVDDVRLCINKDINYGYCTEVLVKSHKSMIDELRGKIENLGDSLIVVSDNDLIKIHIHTNNPGIIIEEALKFGELINVKIDNMKLQHEDTASIKGKPLKKYGILAVASGEGIKDIFNKLGCDIIIDGGQTMNPSTQDILKGIENINAENIIVFPNNKNVIMTCEQAMNISKKNIYVIQTKSFNQAVSAIININYNDDVHDVVKKINETIENVQTIEITYSIRETQINDKVIKKGDILGFVNGKLIEIGNDYNKVAEKLINSMVTEDTSIITIYYGNAVHKDDAQRLAEKIVFDGDIDIQNGGQPLYYYTISVE</sequence>
<dbReference type="PANTHER" id="PTHR33434:SF4">
    <property type="entry name" value="PHOSPHATASE PROTEIN"/>
    <property type="match status" value="1"/>
</dbReference>
<dbReference type="PROSITE" id="PS51480">
    <property type="entry name" value="DHAL"/>
    <property type="match status" value="1"/>
</dbReference>
<name>A0A975GBC0_9THEO</name>
<accession>A0A975GBC0</accession>
<dbReference type="Pfam" id="PF02734">
    <property type="entry name" value="Dak2"/>
    <property type="match status" value="1"/>
</dbReference>
<proteinExistence type="predicted"/>
<dbReference type="InterPro" id="IPR036117">
    <property type="entry name" value="DhaL_dom_sf"/>
</dbReference>
<evidence type="ECO:0000259" key="1">
    <source>
        <dbReference type="PROSITE" id="PS51480"/>
    </source>
</evidence>
<dbReference type="Pfam" id="PF13684">
    <property type="entry name" value="FakA-like_C"/>
    <property type="match status" value="1"/>
</dbReference>
<dbReference type="SMART" id="SM01121">
    <property type="entry name" value="Dak1_2"/>
    <property type="match status" value="1"/>
</dbReference>
<dbReference type="InterPro" id="IPR048394">
    <property type="entry name" value="FakA-like_M"/>
</dbReference>
<dbReference type="NCBIfam" id="TIGR03599">
    <property type="entry name" value="YloV"/>
    <property type="match status" value="1"/>
</dbReference>
<dbReference type="Gene3D" id="1.25.40.340">
    <property type="match status" value="1"/>
</dbReference>
<gene>
    <name evidence="2" type="ORF">ACETAC_07030</name>
</gene>
<keyword evidence="3" id="KW-1185">Reference proteome</keyword>
<dbReference type="Proteomes" id="UP000671913">
    <property type="component" value="Chromosome"/>
</dbReference>
<dbReference type="KEGG" id="aaut:ACETAC_07030"/>
<dbReference type="AlphaFoldDB" id="A0A975GBC0"/>
<dbReference type="GO" id="GO:0006071">
    <property type="term" value="P:glycerol metabolic process"/>
    <property type="evidence" value="ECO:0007669"/>
    <property type="project" value="InterPro"/>
</dbReference>
<evidence type="ECO:0000313" key="2">
    <source>
        <dbReference type="EMBL" id="QSZ28389.1"/>
    </source>
</evidence>
<dbReference type="RefSeq" id="WP_284681086.1">
    <property type="nucleotide sequence ID" value="NZ_CP060096.1"/>
</dbReference>
<dbReference type="SMART" id="SM01120">
    <property type="entry name" value="Dak2"/>
    <property type="match status" value="1"/>
</dbReference>
<dbReference type="InterPro" id="IPR033470">
    <property type="entry name" value="FakA-like_C"/>
</dbReference>
<dbReference type="InterPro" id="IPR019986">
    <property type="entry name" value="YloV-like"/>
</dbReference>
<dbReference type="InterPro" id="IPR004007">
    <property type="entry name" value="DhaL_dom"/>
</dbReference>
<dbReference type="InterPro" id="IPR050270">
    <property type="entry name" value="DegV_domain_contain"/>
</dbReference>
<dbReference type="SUPFAM" id="SSF101473">
    <property type="entry name" value="DhaL-like"/>
    <property type="match status" value="1"/>
</dbReference>